<name>A0A8T0HQX5_CERPU</name>
<comment type="caution">
    <text evidence="2">The sequence shown here is derived from an EMBL/GenBank/DDBJ whole genome shotgun (WGS) entry which is preliminary data.</text>
</comment>
<reference evidence="2" key="1">
    <citation type="submission" date="2020-06" db="EMBL/GenBank/DDBJ databases">
        <title>WGS assembly of Ceratodon purpureus strain R40.</title>
        <authorList>
            <person name="Carey S.B."/>
            <person name="Jenkins J."/>
            <person name="Shu S."/>
            <person name="Lovell J.T."/>
            <person name="Sreedasyam A."/>
            <person name="Maumus F."/>
            <person name="Tiley G.P."/>
            <person name="Fernandez-Pozo N."/>
            <person name="Barry K."/>
            <person name="Chen C."/>
            <person name="Wang M."/>
            <person name="Lipzen A."/>
            <person name="Daum C."/>
            <person name="Saski C.A."/>
            <person name="Payton A.C."/>
            <person name="Mcbreen J.C."/>
            <person name="Conrad R.E."/>
            <person name="Kollar L.M."/>
            <person name="Olsson S."/>
            <person name="Huttunen S."/>
            <person name="Landis J.B."/>
            <person name="Wickett N.J."/>
            <person name="Johnson M.G."/>
            <person name="Rensing S.A."/>
            <person name="Grimwood J."/>
            <person name="Schmutz J."/>
            <person name="Mcdaniel S.F."/>
        </authorList>
    </citation>
    <scope>NUCLEOTIDE SEQUENCE</scope>
    <source>
        <strain evidence="2">R40</strain>
    </source>
</reference>
<evidence type="ECO:0000313" key="3">
    <source>
        <dbReference type="Proteomes" id="UP000822688"/>
    </source>
</evidence>
<evidence type="ECO:0000256" key="1">
    <source>
        <dbReference type="SAM" id="SignalP"/>
    </source>
</evidence>
<dbReference type="Proteomes" id="UP000822688">
    <property type="component" value="Chromosome V"/>
</dbReference>
<evidence type="ECO:0000313" key="2">
    <source>
        <dbReference type="EMBL" id="KAG0573380.1"/>
    </source>
</evidence>
<proteinExistence type="predicted"/>
<keyword evidence="1" id="KW-0732">Signal</keyword>
<keyword evidence="3" id="KW-1185">Reference proteome</keyword>
<dbReference type="EMBL" id="CM026426">
    <property type="protein sequence ID" value="KAG0573380.1"/>
    <property type="molecule type" value="Genomic_DNA"/>
</dbReference>
<gene>
    <name evidence="2" type="ORF">KC19_VG173500</name>
</gene>
<organism evidence="2 3">
    <name type="scientific">Ceratodon purpureus</name>
    <name type="common">Fire moss</name>
    <name type="synonym">Dicranum purpureum</name>
    <dbReference type="NCBI Taxonomy" id="3225"/>
    <lineage>
        <taxon>Eukaryota</taxon>
        <taxon>Viridiplantae</taxon>
        <taxon>Streptophyta</taxon>
        <taxon>Embryophyta</taxon>
        <taxon>Bryophyta</taxon>
        <taxon>Bryophytina</taxon>
        <taxon>Bryopsida</taxon>
        <taxon>Dicranidae</taxon>
        <taxon>Pseudoditrichales</taxon>
        <taxon>Ditrichaceae</taxon>
        <taxon>Ceratodon</taxon>
    </lineage>
</organism>
<feature type="signal peptide" evidence="1">
    <location>
        <begin position="1"/>
        <end position="17"/>
    </location>
</feature>
<accession>A0A8T0HQX5</accession>
<feature type="chain" id="PRO_5035795718" evidence="1">
    <location>
        <begin position="18"/>
        <end position="60"/>
    </location>
</feature>
<dbReference type="AlphaFoldDB" id="A0A8T0HQX5"/>
<protein>
    <submittedName>
        <fullName evidence="2">Uncharacterized protein</fullName>
    </submittedName>
</protein>
<sequence>MLPKCFFLTLESKPTLWLLLCVRFDFIPSCSFDNCVYLRSVLVSLQQQSVLHPTRELVHF</sequence>